<evidence type="ECO:0000313" key="3">
    <source>
        <dbReference type="Proteomes" id="UP001152888"/>
    </source>
</evidence>
<dbReference type="EMBL" id="CAKOFQ010006984">
    <property type="protein sequence ID" value="CAH1985683.1"/>
    <property type="molecule type" value="Genomic_DNA"/>
</dbReference>
<feature type="region of interest" description="Disordered" evidence="1">
    <location>
        <begin position="1"/>
        <end position="25"/>
    </location>
</feature>
<sequence>MGDALLAKNRQKQTRKKRCPLADVTGYGGSDTGPVLNKVEWKTIRQCMQPRWPPAFGVRSRELYAFTN</sequence>
<protein>
    <submittedName>
        <fullName evidence="2">Uncharacterized protein</fullName>
    </submittedName>
</protein>
<dbReference type="AlphaFoldDB" id="A0A9P0KYV8"/>
<gene>
    <name evidence="2" type="ORF">ACAOBT_LOCUS16819</name>
</gene>
<dbReference type="Proteomes" id="UP001152888">
    <property type="component" value="Unassembled WGS sequence"/>
</dbReference>
<comment type="caution">
    <text evidence="2">The sequence shown here is derived from an EMBL/GenBank/DDBJ whole genome shotgun (WGS) entry which is preliminary data.</text>
</comment>
<feature type="compositionally biased region" description="Basic residues" evidence="1">
    <location>
        <begin position="9"/>
        <end position="19"/>
    </location>
</feature>
<organism evidence="2 3">
    <name type="scientific">Acanthoscelides obtectus</name>
    <name type="common">Bean weevil</name>
    <name type="synonym">Bruchus obtectus</name>
    <dbReference type="NCBI Taxonomy" id="200917"/>
    <lineage>
        <taxon>Eukaryota</taxon>
        <taxon>Metazoa</taxon>
        <taxon>Ecdysozoa</taxon>
        <taxon>Arthropoda</taxon>
        <taxon>Hexapoda</taxon>
        <taxon>Insecta</taxon>
        <taxon>Pterygota</taxon>
        <taxon>Neoptera</taxon>
        <taxon>Endopterygota</taxon>
        <taxon>Coleoptera</taxon>
        <taxon>Polyphaga</taxon>
        <taxon>Cucujiformia</taxon>
        <taxon>Chrysomeloidea</taxon>
        <taxon>Chrysomelidae</taxon>
        <taxon>Bruchinae</taxon>
        <taxon>Bruchini</taxon>
        <taxon>Acanthoscelides</taxon>
    </lineage>
</organism>
<keyword evidence="3" id="KW-1185">Reference proteome</keyword>
<proteinExistence type="predicted"/>
<reference evidence="2" key="1">
    <citation type="submission" date="2022-03" db="EMBL/GenBank/DDBJ databases">
        <authorList>
            <person name="Sayadi A."/>
        </authorList>
    </citation>
    <scope>NUCLEOTIDE SEQUENCE</scope>
</reference>
<evidence type="ECO:0000313" key="2">
    <source>
        <dbReference type="EMBL" id="CAH1985683.1"/>
    </source>
</evidence>
<name>A0A9P0KYV8_ACAOB</name>
<accession>A0A9P0KYV8</accession>
<evidence type="ECO:0000256" key="1">
    <source>
        <dbReference type="SAM" id="MobiDB-lite"/>
    </source>
</evidence>